<dbReference type="InterPro" id="IPR002110">
    <property type="entry name" value="Ankyrin_rpt"/>
</dbReference>
<proteinExistence type="predicted"/>
<evidence type="ECO:0000256" key="1">
    <source>
        <dbReference type="ARBA" id="ARBA00022737"/>
    </source>
</evidence>
<dbReference type="GeneID" id="30025184"/>
<dbReference type="PANTHER" id="PTHR24198">
    <property type="entry name" value="ANKYRIN REPEAT AND PROTEIN KINASE DOMAIN-CONTAINING PROTEIN"/>
    <property type="match status" value="1"/>
</dbReference>
<dbReference type="OrthoDB" id="4870457at2759"/>
<sequence>MESVKKSTALLEALNKKHIVMAGMLATAGADVDIAPNTSNIPVFLALKSNWFDIFKLMVSVGNANLTVVNENGHGLLTEAARLNDIDMVESLMSYSSRLGTRSPEKSTPLHQAILHNNLTMFSMLLESSHTSPNAPCEGNQTPLDLACERGATSFVAALLDDGRMNRQLPTKDKGCLVLRALKMRLY</sequence>
<dbReference type="SMART" id="SM00248">
    <property type="entry name" value="ANK"/>
    <property type="match status" value="5"/>
</dbReference>
<dbReference type="RefSeq" id="XP_018700331.1">
    <property type="nucleotide sequence ID" value="XM_018852495.1"/>
</dbReference>
<evidence type="ECO:0000313" key="4">
    <source>
        <dbReference type="Proteomes" id="UP000076744"/>
    </source>
</evidence>
<dbReference type="SUPFAM" id="SSF48403">
    <property type="entry name" value="Ankyrin repeat"/>
    <property type="match status" value="1"/>
</dbReference>
<protein>
    <submittedName>
        <fullName evidence="3">Ankyrin repeat-containing domain protein</fullName>
    </submittedName>
</protein>
<gene>
    <name evidence="3" type="ORF">ISF_08892</name>
</gene>
<evidence type="ECO:0000256" key="2">
    <source>
        <dbReference type="ARBA" id="ARBA00023043"/>
    </source>
</evidence>
<reference evidence="3 4" key="1">
    <citation type="journal article" date="2016" name="Genome Biol. Evol.">
        <title>Divergent and convergent evolution of fungal pathogenicity.</title>
        <authorList>
            <person name="Shang Y."/>
            <person name="Xiao G."/>
            <person name="Zheng P."/>
            <person name="Cen K."/>
            <person name="Zhan S."/>
            <person name="Wang C."/>
        </authorList>
    </citation>
    <scope>NUCLEOTIDE SEQUENCE [LARGE SCALE GENOMIC DNA]</scope>
    <source>
        <strain evidence="3 4">ARSEF 2679</strain>
    </source>
</reference>
<dbReference type="AlphaFoldDB" id="A0A162K4N3"/>
<dbReference type="Gene3D" id="1.25.40.20">
    <property type="entry name" value="Ankyrin repeat-containing domain"/>
    <property type="match status" value="1"/>
</dbReference>
<dbReference type="EMBL" id="AZHB01000037">
    <property type="protein sequence ID" value="OAA53278.1"/>
    <property type="molecule type" value="Genomic_DNA"/>
</dbReference>
<dbReference type="InterPro" id="IPR036770">
    <property type="entry name" value="Ankyrin_rpt-contain_sf"/>
</dbReference>
<evidence type="ECO:0000313" key="3">
    <source>
        <dbReference type="EMBL" id="OAA53278.1"/>
    </source>
</evidence>
<keyword evidence="4" id="KW-1185">Reference proteome</keyword>
<keyword evidence="1" id="KW-0677">Repeat</keyword>
<organism evidence="3 4">
    <name type="scientific">Cordyceps fumosorosea (strain ARSEF 2679)</name>
    <name type="common">Isaria fumosorosea</name>
    <dbReference type="NCBI Taxonomy" id="1081104"/>
    <lineage>
        <taxon>Eukaryota</taxon>
        <taxon>Fungi</taxon>
        <taxon>Dikarya</taxon>
        <taxon>Ascomycota</taxon>
        <taxon>Pezizomycotina</taxon>
        <taxon>Sordariomycetes</taxon>
        <taxon>Hypocreomycetidae</taxon>
        <taxon>Hypocreales</taxon>
        <taxon>Cordycipitaceae</taxon>
        <taxon>Cordyceps</taxon>
    </lineage>
</organism>
<comment type="caution">
    <text evidence="3">The sequence shown here is derived from an EMBL/GenBank/DDBJ whole genome shotgun (WGS) entry which is preliminary data.</text>
</comment>
<accession>A0A162K4N3</accession>
<dbReference type="Pfam" id="PF12796">
    <property type="entry name" value="Ank_2"/>
    <property type="match status" value="1"/>
</dbReference>
<name>A0A162K4N3_CORFA</name>
<dbReference type="PANTHER" id="PTHR24198:SF165">
    <property type="entry name" value="ANKYRIN REPEAT-CONTAINING PROTEIN-RELATED"/>
    <property type="match status" value="1"/>
</dbReference>
<dbReference type="Proteomes" id="UP000076744">
    <property type="component" value="Unassembled WGS sequence"/>
</dbReference>
<dbReference type="STRING" id="1081104.A0A162K4N3"/>
<keyword evidence="2" id="KW-0040">ANK repeat</keyword>